<evidence type="ECO:0000256" key="3">
    <source>
        <dbReference type="ARBA" id="ARBA00022729"/>
    </source>
</evidence>
<dbReference type="Pfam" id="PF07980">
    <property type="entry name" value="SusD_RagB"/>
    <property type="match status" value="1"/>
</dbReference>
<keyword evidence="5" id="KW-0998">Cell outer membrane</keyword>
<dbReference type="EMBL" id="JAUJEB010000001">
    <property type="protein sequence ID" value="MDN5210946.1"/>
    <property type="molecule type" value="Genomic_DNA"/>
</dbReference>
<evidence type="ECO:0000256" key="5">
    <source>
        <dbReference type="ARBA" id="ARBA00023237"/>
    </source>
</evidence>
<dbReference type="InterPro" id="IPR012944">
    <property type="entry name" value="SusD_RagB_dom"/>
</dbReference>
<name>A0ABT8L103_9BACT</name>
<feature type="domain" description="RagB/SusD" evidence="6">
    <location>
        <begin position="260"/>
        <end position="458"/>
    </location>
</feature>
<keyword evidence="4" id="KW-0472">Membrane</keyword>
<protein>
    <submittedName>
        <fullName evidence="8">RagB/SusD family nutrient uptake outer membrane protein</fullName>
    </submittedName>
</protein>
<evidence type="ECO:0000313" key="9">
    <source>
        <dbReference type="Proteomes" id="UP001172083"/>
    </source>
</evidence>
<evidence type="ECO:0000256" key="1">
    <source>
        <dbReference type="ARBA" id="ARBA00004442"/>
    </source>
</evidence>
<gene>
    <name evidence="8" type="ORF">QQ020_02765</name>
</gene>
<keyword evidence="3" id="KW-0732">Signal</keyword>
<evidence type="ECO:0000259" key="7">
    <source>
        <dbReference type="Pfam" id="PF14322"/>
    </source>
</evidence>
<comment type="caution">
    <text evidence="8">The sequence shown here is derived from an EMBL/GenBank/DDBJ whole genome shotgun (WGS) entry which is preliminary data.</text>
</comment>
<comment type="subcellular location">
    <subcellularLocation>
        <location evidence="1">Cell outer membrane</location>
    </subcellularLocation>
</comment>
<dbReference type="SUPFAM" id="SSF48452">
    <property type="entry name" value="TPR-like"/>
    <property type="match status" value="1"/>
</dbReference>
<dbReference type="Proteomes" id="UP001172083">
    <property type="component" value="Unassembled WGS sequence"/>
</dbReference>
<dbReference type="InterPro" id="IPR033985">
    <property type="entry name" value="SusD-like_N"/>
</dbReference>
<accession>A0ABT8L103</accession>
<dbReference type="InterPro" id="IPR011990">
    <property type="entry name" value="TPR-like_helical_dom_sf"/>
</dbReference>
<proteinExistence type="inferred from homology"/>
<evidence type="ECO:0000256" key="2">
    <source>
        <dbReference type="ARBA" id="ARBA00006275"/>
    </source>
</evidence>
<evidence type="ECO:0000313" key="8">
    <source>
        <dbReference type="EMBL" id="MDN5210946.1"/>
    </source>
</evidence>
<feature type="domain" description="SusD-like N-terminal" evidence="7">
    <location>
        <begin position="39"/>
        <end position="213"/>
    </location>
</feature>
<dbReference type="Pfam" id="PF14322">
    <property type="entry name" value="SusD-like_3"/>
    <property type="match status" value="1"/>
</dbReference>
<evidence type="ECO:0000259" key="6">
    <source>
        <dbReference type="Pfam" id="PF07980"/>
    </source>
</evidence>
<comment type="similarity">
    <text evidence="2">Belongs to the SusD family.</text>
</comment>
<dbReference type="Gene3D" id="1.25.40.390">
    <property type="match status" value="1"/>
</dbReference>
<dbReference type="RefSeq" id="WP_346756283.1">
    <property type="nucleotide sequence ID" value="NZ_JAUJEB010000001.1"/>
</dbReference>
<evidence type="ECO:0000256" key="4">
    <source>
        <dbReference type="ARBA" id="ARBA00023136"/>
    </source>
</evidence>
<keyword evidence="9" id="KW-1185">Reference proteome</keyword>
<reference evidence="8" key="1">
    <citation type="submission" date="2023-06" db="EMBL/GenBank/DDBJ databases">
        <title>Genomic of Agaribacillus aureum.</title>
        <authorList>
            <person name="Wang G."/>
        </authorList>
    </citation>
    <scope>NUCLEOTIDE SEQUENCE</scope>
    <source>
        <strain evidence="8">BMA12</strain>
    </source>
</reference>
<sequence length="497" mass="56480">MKKIFSTILIGLFAIHACDKDNLSLSNPNELTPDTYFTSDAQLTASVNAIYTNLQSRGYYARRYFFTNDLMSQECFGLGSLAADLRQYIDHSFDPSNPGFQFFWENSFQGIAQANFVINNQENFENMTEAVVNKRLGEAHYLRAHYYFELVSRFGDVPLLVEIVTSPEGLPRTASEEIYQFILSDLTEAIRLLPEKDVADAANLGRATRGTAQALKGMVHLFREEYTEASTEFQNVINGPYSLVDDFNDNFEEESEHNDESIFEIQFNSAWGGSGAWSINGTGVAEVTFRGQEYGFSAWRNVIPSQELLEEFESDDPRLGYTFYAPGDTYGSNNEFTVEAFVTIPDDLPSWRKYQRYYKQENEDTNSGVNFRFMRLANVILMQAEALAMSNNLPGAVDLLNQIRSRPSVNMPLYGTAEMDSRGYPVSTQEQVINAIRHEKMVELAGEQVRYRDIIRWGMGPDVIPNFQTGKHELWPIPQTEIDANPEMTNNDQNPGY</sequence>
<organism evidence="8 9">
    <name type="scientific">Agaribacillus aureus</name>
    <dbReference type="NCBI Taxonomy" id="3051825"/>
    <lineage>
        <taxon>Bacteria</taxon>
        <taxon>Pseudomonadati</taxon>
        <taxon>Bacteroidota</taxon>
        <taxon>Cytophagia</taxon>
        <taxon>Cytophagales</taxon>
        <taxon>Splendidivirgaceae</taxon>
        <taxon>Agaribacillus</taxon>
    </lineage>
</organism>
<dbReference type="CDD" id="cd08977">
    <property type="entry name" value="SusD"/>
    <property type="match status" value="1"/>
</dbReference>